<evidence type="ECO:0000256" key="1">
    <source>
        <dbReference type="SAM" id="SignalP"/>
    </source>
</evidence>
<dbReference type="AlphaFoldDB" id="A0A7S0IP19"/>
<sequence length="625" mass="68063">MNASDDSHPLRALVLLLLLRVALSAGDSSSACSGCPPIKRALVADLLMGQDPMAAARGLQEDPGYRHTHLLPELVVAILEAIRQVRGDVRFYLEVGSMLGGSVCVAAGAAAKLGLSNMTLVAMDPFVGDVNMWEWFGPHAKAKKAFSFLALKGGQPTIYERFLANVAAAQLSKMVLPLRVTGLVGMKLLARLESRGRVAMMPEVIYLDSAHEEAETLLELRQAWRTLGKQGGIIYGDDWKTWPAVRSDVSKFASCTDGRLQHRLLADALARHLLTRGSDRGAPPPACIRLSPGAYPPRSNGVGRFCVNGGDGLEVFLYKGQWVLVREPTAGYTRTSYGRERTGCTSFNSLADASGRPPSGVNASASVSAFSLSTSLGGDSQSARTPMWRPEIMLLITATSILDSVPLRLLLTSLYPVSAPPPVSADCLVVTGGASSGLGDVHNIAPHVYHLPVVHNSIDFTALIAVIEHQELLSARHLLPRSWLFMHETTNVGPRFFPALLAANLTYSRPLSISRQHRSMNMGLYLNADLVEQRGALLKVRSSDRPSAAEVTRLKLSGVKYEDFLLHKLSRHPPLCRVTPRIVNKGFYYANTTTLRRVLYYKELDFYKYKGPSVVFSGPRSVQRA</sequence>
<organism evidence="2">
    <name type="scientific">Calcidiscus leptoporus</name>
    <dbReference type="NCBI Taxonomy" id="127549"/>
    <lineage>
        <taxon>Eukaryota</taxon>
        <taxon>Haptista</taxon>
        <taxon>Haptophyta</taxon>
        <taxon>Prymnesiophyceae</taxon>
        <taxon>Coccolithales</taxon>
        <taxon>Calcidiscaceae</taxon>
        <taxon>Calcidiscus</taxon>
    </lineage>
</organism>
<reference evidence="2" key="1">
    <citation type="submission" date="2021-01" db="EMBL/GenBank/DDBJ databases">
        <authorList>
            <person name="Corre E."/>
            <person name="Pelletier E."/>
            <person name="Niang G."/>
            <person name="Scheremetjew M."/>
            <person name="Finn R."/>
            <person name="Kale V."/>
            <person name="Holt S."/>
            <person name="Cochrane G."/>
            <person name="Meng A."/>
            <person name="Brown T."/>
            <person name="Cohen L."/>
        </authorList>
    </citation>
    <scope>NUCLEOTIDE SEQUENCE</scope>
    <source>
        <strain evidence="2">RCC1130</strain>
    </source>
</reference>
<dbReference type="InterPro" id="IPR029063">
    <property type="entry name" value="SAM-dependent_MTases_sf"/>
</dbReference>
<feature type="signal peptide" evidence="1">
    <location>
        <begin position="1"/>
        <end position="24"/>
    </location>
</feature>
<evidence type="ECO:0000313" key="2">
    <source>
        <dbReference type="EMBL" id="CAD8527392.1"/>
    </source>
</evidence>
<name>A0A7S0IP19_9EUKA</name>
<keyword evidence="1" id="KW-0732">Signal</keyword>
<feature type="chain" id="PRO_5030623090" evidence="1">
    <location>
        <begin position="25"/>
        <end position="625"/>
    </location>
</feature>
<proteinExistence type="predicted"/>
<dbReference type="Gene3D" id="3.40.50.150">
    <property type="entry name" value="Vaccinia Virus protein VP39"/>
    <property type="match status" value="1"/>
</dbReference>
<protein>
    <submittedName>
        <fullName evidence="2">Uncharacterized protein</fullName>
    </submittedName>
</protein>
<accession>A0A7S0IP19</accession>
<dbReference type="EMBL" id="HBER01005228">
    <property type="protein sequence ID" value="CAD8527392.1"/>
    <property type="molecule type" value="Transcribed_RNA"/>
</dbReference>
<gene>
    <name evidence="2" type="ORF">CLEP1334_LOCUS2613</name>
</gene>